<dbReference type="InterPro" id="IPR016195">
    <property type="entry name" value="Pol/histidinol_Pase-like"/>
</dbReference>
<evidence type="ECO:0000313" key="2">
    <source>
        <dbReference type="EMBL" id="MDT8897903.1"/>
    </source>
</evidence>
<keyword evidence="3" id="KW-1185">Reference proteome</keyword>
<dbReference type="Pfam" id="PF02811">
    <property type="entry name" value="PHP"/>
    <property type="match status" value="1"/>
</dbReference>
<dbReference type="Proteomes" id="UP001254165">
    <property type="component" value="Unassembled WGS sequence"/>
</dbReference>
<feature type="domain" description="Polymerase/histidinol phosphatase N-terminal" evidence="1">
    <location>
        <begin position="4"/>
        <end position="71"/>
    </location>
</feature>
<evidence type="ECO:0000259" key="1">
    <source>
        <dbReference type="SMART" id="SM00481"/>
    </source>
</evidence>
<proteinExistence type="predicted"/>
<dbReference type="PANTHER" id="PTHR42924:SF3">
    <property type="entry name" value="POLYMERASE_HISTIDINOL PHOSPHATASE N-TERMINAL DOMAIN-CONTAINING PROTEIN"/>
    <property type="match status" value="1"/>
</dbReference>
<name>A0ABU3NNY8_9CHLR</name>
<protein>
    <submittedName>
        <fullName evidence="2">PHP domain-containing protein</fullName>
    </submittedName>
</protein>
<reference evidence="2 3" key="1">
    <citation type="submission" date="2023-07" db="EMBL/GenBank/DDBJ databases">
        <title>Novel species of Thermanaerothrix with wide hydrolytic capabilities.</title>
        <authorList>
            <person name="Zayulina K.S."/>
            <person name="Podosokorskaya O.A."/>
            <person name="Elcheninov A.G."/>
        </authorList>
    </citation>
    <scope>NUCLEOTIDE SEQUENCE [LARGE SCALE GENOMIC DNA]</scope>
    <source>
        <strain evidence="2 3">4228-RoL</strain>
    </source>
</reference>
<accession>A0ABU3NNY8</accession>
<dbReference type="InterPro" id="IPR004013">
    <property type="entry name" value="PHP_dom"/>
</dbReference>
<sequence>MGYADLHIHTIYSYDGTSSVEAVLKYVAEYTDLDVIAITDHDCITGALKAQDLAPAYGIEVIPGVEVSTSDGHVLALYIEQPVPAGLSLIETALRVGELGGLCIAAHPMAAGTSSLDFKTIHAALEHAEVRRILVGVERFNGGLVYTRRNPWVEAMASALPLAQVGNSDAHVLRMIGQGATYFPGTTAAELRHALEQATTEVRKGHGLGGVEVLRDFIPRYLLRKMGWVVHNSGPHAPLRLARMSQALQNPMLGSAHGAHM</sequence>
<dbReference type="SMART" id="SM00481">
    <property type="entry name" value="POLIIIAc"/>
    <property type="match status" value="1"/>
</dbReference>
<dbReference type="EMBL" id="JAUHMF010000001">
    <property type="protein sequence ID" value="MDT8897903.1"/>
    <property type="molecule type" value="Genomic_DNA"/>
</dbReference>
<comment type="caution">
    <text evidence="2">The sequence shown here is derived from an EMBL/GenBank/DDBJ whole genome shotgun (WGS) entry which is preliminary data.</text>
</comment>
<dbReference type="Pfam" id="PF13263">
    <property type="entry name" value="PHP_C"/>
    <property type="match status" value="1"/>
</dbReference>
<dbReference type="SUPFAM" id="SSF89550">
    <property type="entry name" value="PHP domain-like"/>
    <property type="match status" value="1"/>
</dbReference>
<dbReference type="InterPro" id="IPR052018">
    <property type="entry name" value="PHP_domain"/>
</dbReference>
<dbReference type="CDD" id="cd07432">
    <property type="entry name" value="PHP_HisPPase"/>
    <property type="match status" value="1"/>
</dbReference>
<gene>
    <name evidence="2" type="ORF">QYE77_06450</name>
</gene>
<dbReference type="Gene3D" id="3.20.20.140">
    <property type="entry name" value="Metal-dependent hydrolases"/>
    <property type="match status" value="1"/>
</dbReference>
<dbReference type="InterPro" id="IPR003141">
    <property type="entry name" value="Pol/His_phosphatase_N"/>
</dbReference>
<dbReference type="RefSeq" id="WP_315624555.1">
    <property type="nucleotide sequence ID" value="NZ_JAUHMF010000001.1"/>
</dbReference>
<organism evidence="2 3">
    <name type="scientific">Thermanaerothrix solaris</name>
    <dbReference type="NCBI Taxonomy" id="3058434"/>
    <lineage>
        <taxon>Bacteria</taxon>
        <taxon>Bacillati</taxon>
        <taxon>Chloroflexota</taxon>
        <taxon>Anaerolineae</taxon>
        <taxon>Anaerolineales</taxon>
        <taxon>Anaerolineaceae</taxon>
        <taxon>Thermanaerothrix</taxon>
    </lineage>
</organism>
<evidence type="ECO:0000313" key="3">
    <source>
        <dbReference type="Proteomes" id="UP001254165"/>
    </source>
</evidence>
<dbReference type="PANTHER" id="PTHR42924">
    <property type="entry name" value="EXONUCLEASE"/>
    <property type="match status" value="1"/>
</dbReference>